<proteinExistence type="predicted"/>
<feature type="region of interest" description="Disordered" evidence="1">
    <location>
        <begin position="62"/>
        <end position="95"/>
    </location>
</feature>
<feature type="compositionally biased region" description="Basic and acidic residues" evidence="1">
    <location>
        <begin position="62"/>
        <end position="72"/>
    </location>
</feature>
<sequence length="110" mass="11576">MRADDSALAGAQRLMVLDLLRGDLFGLQERGDRLVGLSPLRRSAGDIDGQPSLALVRQRRGIDRPGNAERVSDGPQLDGGPVMFPGPHGDGRGQVGGIRSLSLMVYVSGG</sequence>
<organism evidence="2 3">
    <name type="scientific">Actinocorallia libanotica</name>
    <dbReference type="NCBI Taxonomy" id="46162"/>
    <lineage>
        <taxon>Bacteria</taxon>
        <taxon>Bacillati</taxon>
        <taxon>Actinomycetota</taxon>
        <taxon>Actinomycetes</taxon>
        <taxon>Streptosporangiales</taxon>
        <taxon>Thermomonosporaceae</taxon>
        <taxon>Actinocorallia</taxon>
    </lineage>
</organism>
<evidence type="ECO:0000313" key="2">
    <source>
        <dbReference type="EMBL" id="GAA0961415.1"/>
    </source>
</evidence>
<accession>A0ABN1RPZ4</accession>
<evidence type="ECO:0000256" key="1">
    <source>
        <dbReference type="SAM" id="MobiDB-lite"/>
    </source>
</evidence>
<comment type="caution">
    <text evidence="2">The sequence shown here is derived from an EMBL/GenBank/DDBJ whole genome shotgun (WGS) entry which is preliminary data.</text>
</comment>
<dbReference type="EMBL" id="BAAAHH010000025">
    <property type="protein sequence ID" value="GAA0961415.1"/>
    <property type="molecule type" value="Genomic_DNA"/>
</dbReference>
<evidence type="ECO:0000313" key="3">
    <source>
        <dbReference type="Proteomes" id="UP001500665"/>
    </source>
</evidence>
<name>A0ABN1RPZ4_9ACTN</name>
<reference evidence="2 3" key="1">
    <citation type="journal article" date="2019" name="Int. J. Syst. Evol. Microbiol.">
        <title>The Global Catalogue of Microorganisms (GCM) 10K type strain sequencing project: providing services to taxonomists for standard genome sequencing and annotation.</title>
        <authorList>
            <consortium name="The Broad Institute Genomics Platform"/>
            <consortium name="The Broad Institute Genome Sequencing Center for Infectious Disease"/>
            <person name="Wu L."/>
            <person name="Ma J."/>
        </authorList>
    </citation>
    <scope>NUCLEOTIDE SEQUENCE [LARGE SCALE GENOMIC DNA]</scope>
    <source>
        <strain evidence="2 3">JCM 10696</strain>
    </source>
</reference>
<gene>
    <name evidence="2" type="ORF">GCM10009550_53970</name>
</gene>
<dbReference type="Proteomes" id="UP001500665">
    <property type="component" value="Unassembled WGS sequence"/>
</dbReference>
<protein>
    <submittedName>
        <fullName evidence="2">Uncharacterized protein</fullName>
    </submittedName>
</protein>
<keyword evidence="3" id="KW-1185">Reference proteome</keyword>